<feature type="transmembrane region" description="Helical" evidence="1">
    <location>
        <begin position="12"/>
        <end position="30"/>
    </location>
</feature>
<protein>
    <submittedName>
        <fullName evidence="2">Putative membrane protein</fullName>
    </submittedName>
</protein>
<organism evidence="2 3">
    <name type="scientific">Acinetobacter baumannii (strain 1295743)</name>
    <dbReference type="NCBI Taxonomy" id="1310613"/>
    <lineage>
        <taxon>Bacteria</taxon>
        <taxon>Pseudomonadati</taxon>
        <taxon>Pseudomonadota</taxon>
        <taxon>Gammaproteobacteria</taxon>
        <taxon>Moraxellales</taxon>
        <taxon>Moraxellaceae</taxon>
        <taxon>Acinetobacter</taxon>
        <taxon>Acinetobacter calcoaceticus/baumannii complex</taxon>
    </lineage>
</organism>
<name>A0A009HKN4_ACIB9</name>
<keyword evidence="1" id="KW-0472">Membrane</keyword>
<comment type="caution">
    <text evidence="2">The sequence shown here is derived from an EMBL/GenBank/DDBJ whole genome shotgun (WGS) entry which is preliminary data.</text>
</comment>
<dbReference type="EMBL" id="JEWH01000084">
    <property type="protein sequence ID" value="EXB03585.1"/>
    <property type="molecule type" value="Genomic_DNA"/>
</dbReference>
<evidence type="ECO:0000313" key="2">
    <source>
        <dbReference type="EMBL" id="EXB03585.1"/>
    </source>
</evidence>
<proteinExistence type="predicted"/>
<evidence type="ECO:0000256" key="1">
    <source>
        <dbReference type="SAM" id="Phobius"/>
    </source>
</evidence>
<dbReference type="Proteomes" id="UP000020595">
    <property type="component" value="Unassembled WGS sequence"/>
</dbReference>
<accession>A0A009HKN4</accession>
<dbReference type="PATRIC" id="fig|1310613.3.peg.3771"/>
<sequence length="76" mass="8582">MNSPSKALMTRILVGYLGLYPTLLLVLTLLKPITQHQSFPMMVLIEVIVLVPVTQLISFPLAGWLITQLKNFKNLF</sequence>
<reference evidence="2 3" key="1">
    <citation type="submission" date="2014-02" db="EMBL/GenBank/DDBJ databases">
        <title>Comparative genomics and transcriptomics to identify genetic mechanisms underlying the emergence of carbapenem resistant Acinetobacter baumannii (CRAb).</title>
        <authorList>
            <person name="Harris A.D."/>
            <person name="Johnson K.J."/>
            <person name="George J."/>
            <person name="Shefchek K."/>
            <person name="Daugherty S.C."/>
            <person name="Parankush S."/>
            <person name="Sadzewicz L."/>
            <person name="Tallon L."/>
            <person name="Sengamalay N."/>
            <person name="Hazen T.H."/>
            <person name="Rasko D.A."/>
        </authorList>
    </citation>
    <scope>NUCLEOTIDE SEQUENCE [LARGE SCALE GENOMIC DNA]</scope>
    <source>
        <strain evidence="2 3">1295743</strain>
    </source>
</reference>
<dbReference type="GeneID" id="69584694"/>
<dbReference type="RefSeq" id="WP_001087973.1">
    <property type="nucleotide sequence ID" value="NZ_JEWH01000084.1"/>
</dbReference>
<feature type="transmembrane region" description="Helical" evidence="1">
    <location>
        <begin position="42"/>
        <end position="66"/>
    </location>
</feature>
<keyword evidence="1" id="KW-1133">Transmembrane helix</keyword>
<dbReference type="AlphaFoldDB" id="A0A009HKN4"/>
<gene>
    <name evidence="2" type="ORF">J512_3943</name>
</gene>
<keyword evidence="1" id="KW-0812">Transmembrane</keyword>
<evidence type="ECO:0000313" key="3">
    <source>
        <dbReference type="Proteomes" id="UP000020595"/>
    </source>
</evidence>